<dbReference type="AlphaFoldDB" id="A0A1F5JVK1"/>
<evidence type="ECO:0000313" key="2">
    <source>
        <dbReference type="Proteomes" id="UP000177258"/>
    </source>
</evidence>
<protein>
    <recommendedName>
        <fullName evidence="3">Rubredoxin-like domain-containing protein</fullName>
    </recommendedName>
</protein>
<dbReference type="Proteomes" id="UP000177258">
    <property type="component" value="Unassembled WGS sequence"/>
</dbReference>
<evidence type="ECO:0000313" key="1">
    <source>
        <dbReference type="EMBL" id="OGE32706.1"/>
    </source>
</evidence>
<proteinExistence type="predicted"/>
<dbReference type="EMBL" id="MFDB01000022">
    <property type="protein sequence ID" value="OGE32706.1"/>
    <property type="molecule type" value="Genomic_DNA"/>
</dbReference>
<sequence length="83" mass="9190">MNKKEISETKCTCQSCGNIWYFGKTDEIENLGNNMQNLGKSMMCCSGCSPAALIPNKQVIDFGKCPKCGSRAIKKEKIVHEVK</sequence>
<evidence type="ECO:0008006" key="3">
    <source>
        <dbReference type="Google" id="ProtNLM"/>
    </source>
</evidence>
<comment type="caution">
    <text evidence="1">The sequence shown here is derived from an EMBL/GenBank/DDBJ whole genome shotgun (WGS) entry which is preliminary data.</text>
</comment>
<gene>
    <name evidence="1" type="ORF">A3D83_04025</name>
</gene>
<accession>A0A1F5JVK1</accession>
<name>A0A1F5JVK1_9BACT</name>
<reference evidence="1 2" key="1">
    <citation type="journal article" date="2016" name="Nat. Commun.">
        <title>Thousands of microbial genomes shed light on interconnected biogeochemical processes in an aquifer system.</title>
        <authorList>
            <person name="Anantharaman K."/>
            <person name="Brown C.T."/>
            <person name="Hug L.A."/>
            <person name="Sharon I."/>
            <person name="Castelle C.J."/>
            <person name="Probst A.J."/>
            <person name="Thomas B.C."/>
            <person name="Singh A."/>
            <person name="Wilkins M.J."/>
            <person name="Karaoz U."/>
            <person name="Brodie E.L."/>
            <person name="Williams K.H."/>
            <person name="Hubbard S.S."/>
            <person name="Banfield J.F."/>
        </authorList>
    </citation>
    <scope>NUCLEOTIDE SEQUENCE [LARGE SCALE GENOMIC DNA]</scope>
</reference>
<organism evidence="1 2">
    <name type="scientific">Candidatus Daviesbacteria bacterium RIFCSPHIGHO2_02_FULL_41_10</name>
    <dbReference type="NCBI Taxonomy" id="1797774"/>
    <lineage>
        <taxon>Bacteria</taxon>
        <taxon>Candidatus Daviesiibacteriota</taxon>
    </lineage>
</organism>